<gene>
    <name evidence="2" type="ORF">EAH69_07770</name>
</gene>
<protein>
    <submittedName>
        <fullName evidence="2">YqgE/AlgH family protein</fullName>
    </submittedName>
</protein>
<dbReference type="OrthoDB" id="9807486at2"/>
<evidence type="ECO:0000313" key="2">
    <source>
        <dbReference type="EMBL" id="RLZ09676.1"/>
    </source>
</evidence>
<dbReference type="PANTHER" id="PTHR30327:SF1">
    <property type="entry name" value="UPF0301 PROTEIN YQGE"/>
    <property type="match status" value="1"/>
</dbReference>
<organism evidence="2 3">
    <name type="scientific">Faecalibacter macacae</name>
    <dbReference type="NCBI Taxonomy" id="1859289"/>
    <lineage>
        <taxon>Bacteria</taxon>
        <taxon>Pseudomonadati</taxon>
        <taxon>Bacteroidota</taxon>
        <taxon>Flavobacteriia</taxon>
        <taxon>Flavobacteriales</taxon>
        <taxon>Weeksellaceae</taxon>
        <taxon>Faecalibacter</taxon>
    </lineage>
</organism>
<reference evidence="2 3" key="1">
    <citation type="submission" date="2018-10" db="EMBL/GenBank/DDBJ databases">
        <authorList>
            <person name="Chen X."/>
        </authorList>
    </citation>
    <scope>NUCLEOTIDE SEQUENCE [LARGE SCALE GENOMIC DNA]</scope>
    <source>
        <strain evidence="2 3">YIM 102668</strain>
    </source>
</reference>
<accession>A0A3L9MCI0</accession>
<evidence type="ECO:0000256" key="1">
    <source>
        <dbReference type="ARBA" id="ARBA00009600"/>
    </source>
</evidence>
<dbReference type="AlphaFoldDB" id="A0A3L9MCI0"/>
<proteinExistence type="inferred from homology"/>
<dbReference type="RefSeq" id="WP_121934629.1">
    <property type="nucleotide sequence ID" value="NZ_RDOJ01000009.1"/>
</dbReference>
<dbReference type="Pfam" id="PF02622">
    <property type="entry name" value="DUF179"/>
    <property type="match status" value="1"/>
</dbReference>
<dbReference type="GO" id="GO:0005829">
    <property type="term" value="C:cytosol"/>
    <property type="evidence" value="ECO:0007669"/>
    <property type="project" value="TreeGrafter"/>
</dbReference>
<keyword evidence="3" id="KW-1185">Reference proteome</keyword>
<sequence>MPNTSIKKGSILVSRPSLSLDIFNRSVILIVEHSESGTVGFIINKSTEIPINVFVSNLESSDIVNEGGPVDKDNIYYLHRRPDLIENSYKITEEIYWSGDFDDVNKAIHHGLFCDNDIKFFLGYSGWSKNQLENEVEKLKEWEVLNDFSLDIFSKHDNDLWKNLMKKLGGDNLIWFNTPSDPSMN</sequence>
<dbReference type="Gene3D" id="3.40.1740.10">
    <property type="entry name" value="VC0467-like"/>
    <property type="match status" value="1"/>
</dbReference>
<dbReference type="SUPFAM" id="SSF143456">
    <property type="entry name" value="VC0467-like"/>
    <property type="match status" value="1"/>
</dbReference>
<dbReference type="InterPro" id="IPR003774">
    <property type="entry name" value="AlgH-like"/>
</dbReference>
<dbReference type="PANTHER" id="PTHR30327">
    <property type="entry name" value="UNCHARACTERIZED PROTEIN YQGE"/>
    <property type="match status" value="1"/>
</dbReference>
<dbReference type="Proteomes" id="UP000275348">
    <property type="component" value="Unassembled WGS sequence"/>
</dbReference>
<dbReference type="EMBL" id="RDOJ01000009">
    <property type="protein sequence ID" value="RLZ09676.1"/>
    <property type="molecule type" value="Genomic_DNA"/>
</dbReference>
<name>A0A3L9MCI0_9FLAO</name>
<comment type="caution">
    <text evidence="2">The sequence shown here is derived from an EMBL/GenBank/DDBJ whole genome shotgun (WGS) entry which is preliminary data.</text>
</comment>
<evidence type="ECO:0000313" key="3">
    <source>
        <dbReference type="Proteomes" id="UP000275348"/>
    </source>
</evidence>
<comment type="similarity">
    <text evidence="1">Belongs to the UPF0301 (AlgH) family.</text>
</comment>